<dbReference type="AlphaFoldDB" id="A0A098LED9"/>
<dbReference type="InterPro" id="IPR027417">
    <property type="entry name" value="P-loop_NTPase"/>
</dbReference>
<evidence type="ECO:0000313" key="2">
    <source>
        <dbReference type="EMBL" id="GAL85266.1"/>
    </source>
</evidence>
<dbReference type="GO" id="GO:0005886">
    <property type="term" value="C:plasma membrane"/>
    <property type="evidence" value="ECO:0007669"/>
    <property type="project" value="TreeGrafter"/>
</dbReference>
<dbReference type="Gene3D" id="3.40.50.300">
    <property type="entry name" value="P-loop containing nucleotide triphosphate hydrolases"/>
    <property type="match status" value="1"/>
</dbReference>
<keyword evidence="1" id="KW-0175">Coiled coil</keyword>
<dbReference type="PANTHER" id="PTHR32309">
    <property type="entry name" value="TYROSINE-PROTEIN KINASE"/>
    <property type="match status" value="1"/>
</dbReference>
<dbReference type="STRING" id="153721.MYP_2495"/>
<dbReference type="Proteomes" id="UP000030185">
    <property type="component" value="Unassembled WGS sequence"/>
</dbReference>
<comment type="caution">
    <text evidence="2">The sequence shown here is derived from an EMBL/GenBank/DDBJ whole genome shotgun (WGS) entry which is preliminary data.</text>
</comment>
<name>A0A098LED9_9BACT</name>
<dbReference type="PANTHER" id="PTHR32309:SF13">
    <property type="entry name" value="FERRIC ENTEROBACTIN TRANSPORT PROTEIN FEPE"/>
    <property type="match status" value="1"/>
</dbReference>
<proteinExistence type="predicted"/>
<gene>
    <name evidence="2" type="ORF">MYP_2495</name>
</gene>
<evidence type="ECO:0008006" key="4">
    <source>
        <dbReference type="Google" id="ProtNLM"/>
    </source>
</evidence>
<evidence type="ECO:0000313" key="3">
    <source>
        <dbReference type="Proteomes" id="UP000030185"/>
    </source>
</evidence>
<evidence type="ECO:0000256" key="1">
    <source>
        <dbReference type="SAM" id="Coils"/>
    </source>
</evidence>
<dbReference type="eggNOG" id="COG1196">
    <property type="taxonomic scope" value="Bacteria"/>
</dbReference>
<sequence length="725" mass="82871">MLLILFPVAVASLVYMKTRKKEKEYASTCLIYTGVASGYNVTTEEHPRLDHNAVSNAFDNLLNTLKSRETIQEVSLRLVASHISLDNPDLRYISPEKYSEIRAIVPDSVLHQVKGATPEATYEKLQAYMSKNKFNVFSALVASQNGIYGVDKIRERVNAIRKENSDMLDVSYSANDAAICQQTLLLLAQVFIRKFSEIKESEVKNVVSYYSDQTEKARARLNDAELKLKDFQVRNKIINFDEQAKVLSESRQTYADEIEKEKMILASAQASLVSLEERLKGRKNIMESNDRVLAKRQELSDINYKIANAKNFGETKENLRELTEKAEAIKKELKDLVNNLYSINNSQEGIPSDNILTQWLSNVLIIEESGARLKIMQERFNSFNTTYNDFTPLGSLLLTLKREVQVAEKEYMNKLEALNMNQQRYQNVKMSSNIKLLDQPFYPVKPIASKDFVMIPLSMIASFLLLLSIYLAMELLDSSVKNSARAERLTGFEVAGILPKVTQRNRITEYFEDSLIEQAVNRIVMETEKAAPEKKTKIILVAGTQISEGKTWMIYKMAKRISDLGYISEIFTPGSEKGYRPESIDKREVVDISKVKVRHYEIIERMVPATKISEILKTIDKADFVFLEIPSLQEYQLPLQLVKDADLCLLVLRADRPWKDSDNYLSGLLTKVLKSKPLLVLNKVTTDRLIQIYGRVPKWFSAKLVSKDNQDKNVTKKNKVSYDQE</sequence>
<dbReference type="InterPro" id="IPR050445">
    <property type="entry name" value="Bact_polysacc_biosynth/exp"/>
</dbReference>
<protein>
    <recommendedName>
        <fullName evidence="4">Lipopolysaccharide biosynthesis protein</fullName>
    </recommendedName>
</protein>
<organism evidence="2 3">
    <name type="scientific">Sporocytophaga myxococcoides</name>
    <dbReference type="NCBI Taxonomy" id="153721"/>
    <lineage>
        <taxon>Bacteria</taxon>
        <taxon>Pseudomonadati</taxon>
        <taxon>Bacteroidota</taxon>
        <taxon>Cytophagia</taxon>
        <taxon>Cytophagales</taxon>
        <taxon>Cytophagaceae</taxon>
        <taxon>Sporocytophaga</taxon>
    </lineage>
</organism>
<feature type="coiled-coil region" evidence="1">
    <location>
        <begin position="312"/>
        <end position="339"/>
    </location>
</feature>
<keyword evidence="3" id="KW-1185">Reference proteome</keyword>
<accession>A0A098LED9</accession>
<dbReference type="GO" id="GO:0004713">
    <property type="term" value="F:protein tyrosine kinase activity"/>
    <property type="evidence" value="ECO:0007669"/>
    <property type="project" value="TreeGrafter"/>
</dbReference>
<dbReference type="EMBL" id="BBLT01000004">
    <property type="protein sequence ID" value="GAL85266.1"/>
    <property type="molecule type" value="Genomic_DNA"/>
</dbReference>
<reference evidence="2 3" key="1">
    <citation type="submission" date="2014-09" db="EMBL/GenBank/DDBJ databases">
        <title>Sporocytophaga myxococcoides PG-01 genome sequencing.</title>
        <authorList>
            <person name="Liu L."/>
            <person name="Gao P.J."/>
            <person name="Chen G.J."/>
            <person name="Wang L.S."/>
        </authorList>
    </citation>
    <scope>NUCLEOTIDE SEQUENCE [LARGE SCALE GENOMIC DNA]</scope>
    <source>
        <strain evidence="2 3">PG-01</strain>
    </source>
</reference>